<sequence length="170" mass="19767">MSLNLQNFNKLPSLIVFDLDYTLWPYWVDTHVDFPVSKKYDGKVYDRRGHNIKLYPEVLEVLELLSSSGMNLGIASRTGEISGANDLLRLFDIKKYFKYREIYPGNKTSHFSRFQSLSNIKYEDMLFFDDEMRNIHDISRLGVTCILVENGTSMSVLKEGLTNFCTNKKK</sequence>
<comment type="function">
    <text evidence="8">Magnesium-dependent phosphatase which may act as a tyrosine phosphatase.</text>
</comment>
<dbReference type="GO" id="GO:0046872">
    <property type="term" value="F:metal ion binding"/>
    <property type="evidence" value="ECO:0007669"/>
    <property type="project" value="UniProtKB-KW"/>
</dbReference>
<dbReference type="GO" id="GO:0004725">
    <property type="term" value="F:protein tyrosine phosphatase activity"/>
    <property type="evidence" value="ECO:0007669"/>
    <property type="project" value="UniProtKB-EC"/>
</dbReference>
<dbReference type="PANTHER" id="PTHR17901:SF14">
    <property type="entry name" value="MAGNESIUM-DEPENDENT PHOSPHATASE 1"/>
    <property type="match status" value="1"/>
</dbReference>
<protein>
    <recommendedName>
        <fullName evidence="9">Magnesium-dependent phosphatase 1</fullName>
        <ecNumber evidence="2">3.1.3.48</ecNumber>
    </recommendedName>
</protein>
<dbReference type="PANTHER" id="PTHR17901">
    <property type="entry name" value="MAGNESIUM-DEPENDENT PHOSPHATASE 1 MDP1"/>
    <property type="match status" value="1"/>
</dbReference>
<evidence type="ECO:0000256" key="9">
    <source>
        <dbReference type="ARBA" id="ARBA00069981"/>
    </source>
</evidence>
<dbReference type="CDD" id="cd07501">
    <property type="entry name" value="HAD_MDP-1_like"/>
    <property type="match status" value="1"/>
</dbReference>
<dbReference type="SFLD" id="SFLDG01129">
    <property type="entry name" value="C1.5:_HAD__Beta-PGM__Phosphata"/>
    <property type="match status" value="1"/>
</dbReference>
<keyword evidence="3" id="KW-0479">Metal-binding</keyword>
<keyword evidence="6" id="KW-0904">Protein phosphatase</keyword>
<dbReference type="Gene3D" id="3.40.50.1000">
    <property type="entry name" value="HAD superfamily/HAD-like"/>
    <property type="match status" value="1"/>
</dbReference>
<evidence type="ECO:0000256" key="5">
    <source>
        <dbReference type="ARBA" id="ARBA00022842"/>
    </source>
</evidence>
<dbReference type="InterPro" id="IPR035679">
    <property type="entry name" value="MDP-1_euk"/>
</dbReference>
<dbReference type="InterPro" id="IPR010036">
    <property type="entry name" value="MDP_1_eu_arc"/>
</dbReference>
<dbReference type="InterPro" id="IPR010033">
    <property type="entry name" value="HAD_SF_ppase_IIIC"/>
</dbReference>
<dbReference type="AlphaFoldDB" id="A0A1B6DN34"/>
<name>A0A1B6DN34_9HEMI</name>
<dbReference type="NCBIfam" id="TIGR01681">
    <property type="entry name" value="HAD-SF-IIIC"/>
    <property type="match status" value="1"/>
</dbReference>
<dbReference type="FunFam" id="3.40.50.1000:FF:000127">
    <property type="entry name" value="Magnesium-dependent phosphatase 1"/>
    <property type="match status" value="1"/>
</dbReference>
<comment type="catalytic activity">
    <reaction evidence="7">
        <text>O-phospho-L-tyrosyl-[protein] + H2O = L-tyrosyl-[protein] + phosphate</text>
        <dbReference type="Rhea" id="RHEA:10684"/>
        <dbReference type="Rhea" id="RHEA-COMP:10136"/>
        <dbReference type="Rhea" id="RHEA-COMP:20101"/>
        <dbReference type="ChEBI" id="CHEBI:15377"/>
        <dbReference type="ChEBI" id="CHEBI:43474"/>
        <dbReference type="ChEBI" id="CHEBI:46858"/>
        <dbReference type="ChEBI" id="CHEBI:61978"/>
        <dbReference type="EC" id="3.1.3.48"/>
    </reaction>
</comment>
<dbReference type="GO" id="GO:0003993">
    <property type="term" value="F:acid phosphatase activity"/>
    <property type="evidence" value="ECO:0007669"/>
    <property type="project" value="TreeGrafter"/>
</dbReference>
<reference evidence="10" key="1">
    <citation type="submission" date="2015-12" db="EMBL/GenBank/DDBJ databases">
        <title>De novo transcriptome assembly of four potential Pierce s Disease insect vectors from Arizona vineyards.</title>
        <authorList>
            <person name="Tassone E.E."/>
        </authorList>
    </citation>
    <scope>NUCLEOTIDE SEQUENCE</scope>
</reference>
<dbReference type="NCBIfam" id="TIGR01685">
    <property type="entry name" value="MDP-1"/>
    <property type="match status" value="1"/>
</dbReference>
<dbReference type="EMBL" id="GEDC01010220">
    <property type="protein sequence ID" value="JAS27078.1"/>
    <property type="molecule type" value="Transcribed_RNA"/>
</dbReference>
<evidence type="ECO:0000256" key="6">
    <source>
        <dbReference type="ARBA" id="ARBA00022912"/>
    </source>
</evidence>
<evidence type="ECO:0000256" key="3">
    <source>
        <dbReference type="ARBA" id="ARBA00022723"/>
    </source>
</evidence>
<accession>A0A1B6DN34</accession>
<proteinExistence type="predicted"/>
<dbReference type="InterPro" id="IPR023214">
    <property type="entry name" value="HAD_sf"/>
</dbReference>
<evidence type="ECO:0000256" key="4">
    <source>
        <dbReference type="ARBA" id="ARBA00022801"/>
    </source>
</evidence>
<dbReference type="SFLD" id="SFLDG01131">
    <property type="entry name" value="C1.5.2:_MDP_Like"/>
    <property type="match status" value="1"/>
</dbReference>
<evidence type="ECO:0000256" key="8">
    <source>
        <dbReference type="ARBA" id="ARBA00055318"/>
    </source>
</evidence>
<dbReference type="SUPFAM" id="SSF56784">
    <property type="entry name" value="HAD-like"/>
    <property type="match status" value="1"/>
</dbReference>
<evidence type="ECO:0000256" key="7">
    <source>
        <dbReference type="ARBA" id="ARBA00051722"/>
    </source>
</evidence>
<evidence type="ECO:0000256" key="2">
    <source>
        <dbReference type="ARBA" id="ARBA00013064"/>
    </source>
</evidence>
<organism evidence="10">
    <name type="scientific">Clastoptera arizonana</name>
    <name type="common">Arizona spittle bug</name>
    <dbReference type="NCBI Taxonomy" id="38151"/>
    <lineage>
        <taxon>Eukaryota</taxon>
        <taxon>Metazoa</taxon>
        <taxon>Ecdysozoa</taxon>
        <taxon>Arthropoda</taxon>
        <taxon>Hexapoda</taxon>
        <taxon>Insecta</taxon>
        <taxon>Pterygota</taxon>
        <taxon>Neoptera</taxon>
        <taxon>Paraneoptera</taxon>
        <taxon>Hemiptera</taxon>
        <taxon>Auchenorrhyncha</taxon>
        <taxon>Cercopoidea</taxon>
        <taxon>Clastopteridae</taxon>
        <taxon>Clastoptera</taxon>
    </lineage>
</organism>
<dbReference type="EC" id="3.1.3.48" evidence="2"/>
<dbReference type="SFLD" id="SFLDS00003">
    <property type="entry name" value="Haloacid_Dehalogenase"/>
    <property type="match status" value="1"/>
</dbReference>
<gene>
    <name evidence="10" type="ORF">g.31906</name>
</gene>
<evidence type="ECO:0000313" key="10">
    <source>
        <dbReference type="EMBL" id="JAS27078.1"/>
    </source>
</evidence>
<keyword evidence="5" id="KW-0460">Magnesium</keyword>
<dbReference type="Pfam" id="PF12689">
    <property type="entry name" value="Acid_PPase"/>
    <property type="match status" value="1"/>
</dbReference>
<comment type="cofactor">
    <cofactor evidence="1">
        <name>Mg(2+)</name>
        <dbReference type="ChEBI" id="CHEBI:18420"/>
    </cofactor>
</comment>
<evidence type="ECO:0000256" key="1">
    <source>
        <dbReference type="ARBA" id="ARBA00001946"/>
    </source>
</evidence>
<keyword evidence="4" id="KW-0378">Hydrolase</keyword>
<dbReference type="InterPro" id="IPR036412">
    <property type="entry name" value="HAD-like_sf"/>
</dbReference>